<evidence type="ECO:0000256" key="4">
    <source>
        <dbReference type="ARBA" id="ARBA00023136"/>
    </source>
</evidence>
<dbReference type="Gene3D" id="1.20.1070.10">
    <property type="entry name" value="Rhodopsin 7-helix transmembrane proteins"/>
    <property type="match status" value="1"/>
</dbReference>
<dbReference type="GO" id="GO:0016020">
    <property type="term" value="C:membrane"/>
    <property type="evidence" value="ECO:0007669"/>
    <property type="project" value="UniProtKB-SubCell"/>
</dbReference>
<evidence type="ECO:0000313" key="8">
    <source>
        <dbReference type="EMBL" id="KAK8740820.1"/>
    </source>
</evidence>
<dbReference type="EMBL" id="JARKIK010000032">
    <property type="protein sequence ID" value="KAK8740820.1"/>
    <property type="molecule type" value="Genomic_DNA"/>
</dbReference>
<comment type="caution">
    <text evidence="8">The sequence shown here is derived from an EMBL/GenBank/DDBJ whole genome shotgun (WGS) entry which is preliminary data.</text>
</comment>
<name>A0AAW0X8P0_CHEQU</name>
<dbReference type="PROSITE" id="PS50261">
    <property type="entry name" value="G_PROTEIN_RECEP_F2_4"/>
    <property type="match status" value="1"/>
</dbReference>
<dbReference type="CDD" id="cd15039">
    <property type="entry name" value="7tmB3_Methuselah-like"/>
    <property type="match status" value="1"/>
</dbReference>
<evidence type="ECO:0000256" key="5">
    <source>
        <dbReference type="SAM" id="MobiDB-lite"/>
    </source>
</evidence>
<feature type="non-terminal residue" evidence="8">
    <location>
        <position position="1"/>
    </location>
</feature>
<keyword evidence="2 6" id="KW-0812">Transmembrane</keyword>
<evidence type="ECO:0000256" key="6">
    <source>
        <dbReference type="SAM" id="Phobius"/>
    </source>
</evidence>
<keyword evidence="3 6" id="KW-1133">Transmembrane helix</keyword>
<keyword evidence="4 6" id="KW-0472">Membrane</keyword>
<evidence type="ECO:0000313" key="9">
    <source>
        <dbReference type="Proteomes" id="UP001445076"/>
    </source>
</evidence>
<feature type="transmembrane region" description="Helical" evidence="6">
    <location>
        <begin position="95"/>
        <end position="112"/>
    </location>
</feature>
<keyword evidence="9" id="KW-1185">Reference proteome</keyword>
<dbReference type="SUPFAM" id="SSF81321">
    <property type="entry name" value="Family A G protein-coupled receptor-like"/>
    <property type="match status" value="1"/>
</dbReference>
<comment type="subcellular location">
    <subcellularLocation>
        <location evidence="1">Membrane</location>
        <topology evidence="1">Multi-pass membrane protein</topology>
    </subcellularLocation>
</comment>
<dbReference type="PANTHER" id="PTHR46953">
    <property type="entry name" value="G-PROTEIN COUPLED RECEPTOR MTH-LIKE 1-RELATED"/>
    <property type="match status" value="1"/>
</dbReference>
<dbReference type="InterPro" id="IPR017981">
    <property type="entry name" value="GPCR_2-like_7TM"/>
</dbReference>
<feature type="region of interest" description="Disordered" evidence="5">
    <location>
        <begin position="396"/>
        <end position="419"/>
    </location>
</feature>
<proteinExistence type="predicted"/>
<feature type="transmembrane region" description="Helical" evidence="6">
    <location>
        <begin position="297"/>
        <end position="317"/>
    </location>
</feature>
<feature type="transmembrane region" description="Helical" evidence="6">
    <location>
        <begin position="124"/>
        <end position="144"/>
    </location>
</feature>
<dbReference type="AlphaFoldDB" id="A0AAW0X8P0"/>
<gene>
    <name evidence="8" type="ORF">OTU49_002705</name>
</gene>
<dbReference type="InterPro" id="IPR052808">
    <property type="entry name" value="GPCR_Mth-like"/>
</dbReference>
<sequence>EDNDKFYLQTDGFIYIPHFERSYSPRDYCIDHFLDENGLVEKVLLCSPETPEDVCYWKTILVVVLLGISCVFLAATLGVYLGVAELRDRTYGRCLISMVTAMLSAYISLIVNNQVREQSDTQCIIRAFIGHVCSLATFFWLNVMCYDMWSTLRSSQQKHHSKKTFLKYSLYAWGCPLIIGAVALIIDSLKQSNLIRPRFTDGTCWFHGDAEYWLYLSGIIFILVMVNIIFFIHVAVTLARDFKQRKSTFDTNTSHSSKSTKTREQAWLYIKLFIVMGIVWIAEAISSVQHRNTCTFWVLADIINGLQGVFIFIVTVCSKDNIKKIRDAWRPRLQTVRKTAVSFKGRTSTGNANRRGTDLSLAASESSRKTSLTSLPRKFSVASSVFHPACSKAKRATTLSDTSETSRKSPNPRKISIDSNPEVIPMTNIMEI</sequence>
<accession>A0AAW0X8P0</accession>
<dbReference type="Proteomes" id="UP001445076">
    <property type="component" value="Unassembled WGS sequence"/>
</dbReference>
<feature type="transmembrane region" description="Helical" evidence="6">
    <location>
        <begin position="266"/>
        <end position="285"/>
    </location>
</feature>
<evidence type="ECO:0000259" key="7">
    <source>
        <dbReference type="PROSITE" id="PS50261"/>
    </source>
</evidence>
<dbReference type="GO" id="GO:0004930">
    <property type="term" value="F:G protein-coupled receptor activity"/>
    <property type="evidence" value="ECO:0007669"/>
    <property type="project" value="InterPro"/>
</dbReference>
<organism evidence="8 9">
    <name type="scientific">Cherax quadricarinatus</name>
    <name type="common">Australian red claw crayfish</name>
    <dbReference type="NCBI Taxonomy" id="27406"/>
    <lineage>
        <taxon>Eukaryota</taxon>
        <taxon>Metazoa</taxon>
        <taxon>Ecdysozoa</taxon>
        <taxon>Arthropoda</taxon>
        <taxon>Crustacea</taxon>
        <taxon>Multicrustacea</taxon>
        <taxon>Malacostraca</taxon>
        <taxon>Eumalacostraca</taxon>
        <taxon>Eucarida</taxon>
        <taxon>Decapoda</taxon>
        <taxon>Pleocyemata</taxon>
        <taxon>Astacidea</taxon>
        <taxon>Parastacoidea</taxon>
        <taxon>Parastacidae</taxon>
        <taxon>Cherax</taxon>
    </lineage>
</organism>
<dbReference type="Pfam" id="PF00002">
    <property type="entry name" value="7tm_2"/>
    <property type="match status" value="1"/>
</dbReference>
<feature type="region of interest" description="Disordered" evidence="5">
    <location>
        <begin position="344"/>
        <end position="364"/>
    </location>
</feature>
<evidence type="ECO:0000256" key="2">
    <source>
        <dbReference type="ARBA" id="ARBA00022692"/>
    </source>
</evidence>
<feature type="transmembrane region" description="Helical" evidence="6">
    <location>
        <begin position="60"/>
        <end position="83"/>
    </location>
</feature>
<protein>
    <recommendedName>
        <fullName evidence="7">G-protein coupled receptors family 2 profile 2 domain-containing protein</fullName>
    </recommendedName>
</protein>
<dbReference type="PANTHER" id="PTHR46953:SF1">
    <property type="entry name" value="G-PROTEIN COUPLED RECEPTOR MTH-LIKE 1-RELATED"/>
    <property type="match status" value="1"/>
</dbReference>
<dbReference type="InterPro" id="IPR000832">
    <property type="entry name" value="GPCR_2_secretin-like"/>
</dbReference>
<evidence type="ECO:0000256" key="1">
    <source>
        <dbReference type="ARBA" id="ARBA00004141"/>
    </source>
</evidence>
<feature type="transmembrane region" description="Helical" evidence="6">
    <location>
        <begin position="212"/>
        <end position="236"/>
    </location>
</feature>
<evidence type="ECO:0000256" key="3">
    <source>
        <dbReference type="ARBA" id="ARBA00022989"/>
    </source>
</evidence>
<reference evidence="8 9" key="1">
    <citation type="journal article" date="2024" name="BMC Genomics">
        <title>Genome assembly of redclaw crayfish (Cherax quadricarinatus) provides insights into its immune adaptation and hypoxia tolerance.</title>
        <authorList>
            <person name="Liu Z."/>
            <person name="Zheng J."/>
            <person name="Li H."/>
            <person name="Fang K."/>
            <person name="Wang S."/>
            <person name="He J."/>
            <person name="Zhou D."/>
            <person name="Weng S."/>
            <person name="Chi M."/>
            <person name="Gu Z."/>
            <person name="He J."/>
            <person name="Li F."/>
            <person name="Wang M."/>
        </authorList>
    </citation>
    <scope>NUCLEOTIDE SEQUENCE [LARGE SCALE GENOMIC DNA]</scope>
    <source>
        <strain evidence="8">ZL_2023a</strain>
    </source>
</reference>
<feature type="domain" description="G-protein coupled receptors family 2 profile 2" evidence="7">
    <location>
        <begin position="58"/>
        <end position="319"/>
    </location>
</feature>
<dbReference type="GO" id="GO:0007166">
    <property type="term" value="P:cell surface receptor signaling pathway"/>
    <property type="evidence" value="ECO:0007669"/>
    <property type="project" value="InterPro"/>
</dbReference>
<feature type="transmembrane region" description="Helical" evidence="6">
    <location>
        <begin position="165"/>
        <end position="186"/>
    </location>
</feature>
<feature type="compositionally biased region" description="Polar residues" evidence="5">
    <location>
        <begin position="345"/>
        <end position="354"/>
    </location>
</feature>